<gene>
    <name evidence="1" type="ORF">G3R48_11290</name>
</gene>
<dbReference type="EMBL" id="JAAIKR010000010">
    <property type="protein sequence ID" value="MBR9728560.1"/>
    <property type="molecule type" value="Genomic_DNA"/>
</dbReference>
<evidence type="ECO:0000313" key="1">
    <source>
        <dbReference type="EMBL" id="MBR9728560.1"/>
    </source>
</evidence>
<name>A0ABS5I5B3_9GAMM</name>
<accession>A0ABS5I5B3</accession>
<sequence>MKFDDVVIEDLAELERFIVMIESGVLGLKNVAGIGMATSNADGRHFVAVFADNHQLLLGRWVSDDVFINGKDMVQKGIKKQ</sequence>
<proteinExistence type="predicted"/>
<organism evidence="1 2">
    <name type="scientific">Shewanella intestini</name>
    <dbReference type="NCBI Taxonomy" id="2017544"/>
    <lineage>
        <taxon>Bacteria</taxon>
        <taxon>Pseudomonadati</taxon>
        <taxon>Pseudomonadota</taxon>
        <taxon>Gammaproteobacteria</taxon>
        <taxon>Alteromonadales</taxon>
        <taxon>Shewanellaceae</taxon>
        <taxon>Shewanella</taxon>
    </lineage>
</organism>
<dbReference type="RefSeq" id="WP_153664155.1">
    <property type="nucleotide sequence ID" value="NZ_JAAIKR010000010.1"/>
</dbReference>
<protein>
    <submittedName>
        <fullName evidence="1">Uncharacterized protein</fullName>
    </submittedName>
</protein>
<keyword evidence="2" id="KW-1185">Reference proteome</keyword>
<dbReference type="Proteomes" id="UP000811844">
    <property type="component" value="Unassembled WGS sequence"/>
</dbReference>
<reference evidence="1 2" key="1">
    <citation type="submission" date="2020-02" db="EMBL/GenBank/DDBJ databases">
        <title>Shewanella WXL01 sp. nov., a marine bacterium isolated from green algae in Luhuitou Fringing Reef (Northern South China Sea).</title>
        <authorList>
            <person name="Wang X."/>
        </authorList>
    </citation>
    <scope>NUCLEOTIDE SEQUENCE [LARGE SCALE GENOMIC DNA]</scope>
    <source>
        <strain evidence="1 2">MCCC 1A01895</strain>
    </source>
</reference>
<comment type="caution">
    <text evidence="1">The sequence shown here is derived from an EMBL/GenBank/DDBJ whole genome shotgun (WGS) entry which is preliminary data.</text>
</comment>
<evidence type="ECO:0000313" key="2">
    <source>
        <dbReference type="Proteomes" id="UP000811844"/>
    </source>
</evidence>